<feature type="region of interest" description="Disordered" evidence="1">
    <location>
        <begin position="1"/>
        <end position="32"/>
    </location>
</feature>
<dbReference type="EMBL" id="WTYV01000002">
    <property type="protein sequence ID" value="MXO71222.1"/>
    <property type="molecule type" value="Genomic_DNA"/>
</dbReference>
<protein>
    <submittedName>
        <fullName evidence="2">Uncharacterized protein</fullName>
    </submittedName>
</protein>
<reference evidence="2 3" key="1">
    <citation type="submission" date="2019-12" db="EMBL/GenBank/DDBJ databases">
        <title>Genomic-based taxomic classification of the family Erythrobacteraceae.</title>
        <authorList>
            <person name="Xu L."/>
        </authorList>
    </citation>
    <scope>NUCLEOTIDE SEQUENCE [LARGE SCALE GENOMIC DNA]</scope>
    <source>
        <strain evidence="2 3">M0322</strain>
    </source>
</reference>
<keyword evidence="3" id="KW-1185">Reference proteome</keyword>
<dbReference type="AlphaFoldDB" id="A0A844YVQ4"/>
<dbReference type="Proteomes" id="UP000466966">
    <property type="component" value="Unassembled WGS sequence"/>
</dbReference>
<comment type="caution">
    <text evidence="2">The sequence shown here is derived from an EMBL/GenBank/DDBJ whole genome shotgun (WGS) entry which is preliminary data.</text>
</comment>
<sequence>MRRTQKTDEGQAGIMGQDSGERVNGWPMGHNRPEVTAGDDLCHLAEIALALETWPARNPVMRAALDRARDEVLRLAQQQEREPAA</sequence>
<gene>
    <name evidence="2" type="ORF">GRI99_06160</name>
</gene>
<proteinExistence type="predicted"/>
<organism evidence="2 3">
    <name type="scientific">Alteraurantiacibacter buctensis</name>
    <dbReference type="NCBI Taxonomy" id="1503981"/>
    <lineage>
        <taxon>Bacteria</taxon>
        <taxon>Pseudomonadati</taxon>
        <taxon>Pseudomonadota</taxon>
        <taxon>Alphaproteobacteria</taxon>
        <taxon>Sphingomonadales</taxon>
        <taxon>Erythrobacteraceae</taxon>
        <taxon>Alteraurantiacibacter</taxon>
    </lineage>
</organism>
<evidence type="ECO:0000313" key="3">
    <source>
        <dbReference type="Proteomes" id="UP000466966"/>
    </source>
</evidence>
<evidence type="ECO:0000313" key="2">
    <source>
        <dbReference type="EMBL" id="MXO71222.1"/>
    </source>
</evidence>
<dbReference type="RefSeq" id="WP_160771162.1">
    <property type="nucleotide sequence ID" value="NZ_WTYV01000002.1"/>
</dbReference>
<accession>A0A844YVQ4</accession>
<name>A0A844YVQ4_9SPHN</name>
<evidence type="ECO:0000256" key="1">
    <source>
        <dbReference type="SAM" id="MobiDB-lite"/>
    </source>
</evidence>